<dbReference type="PROSITE" id="PS50112">
    <property type="entry name" value="PAS"/>
    <property type="match status" value="1"/>
</dbReference>
<dbReference type="SMART" id="SM00091">
    <property type="entry name" value="PAS"/>
    <property type="match status" value="1"/>
</dbReference>
<evidence type="ECO:0000256" key="1">
    <source>
        <dbReference type="ARBA" id="ARBA00023015"/>
    </source>
</evidence>
<proteinExistence type="predicted"/>
<dbReference type="PANTHER" id="PTHR34236:SF1">
    <property type="entry name" value="DIMETHYL SULFOXIDE REDUCTASE TRANSCRIPTIONAL ACTIVATOR"/>
    <property type="match status" value="1"/>
</dbReference>
<dbReference type="InterPro" id="IPR007050">
    <property type="entry name" value="HTH_bacterioopsin"/>
</dbReference>
<dbReference type="Pfam" id="PF15915">
    <property type="entry name" value="BAT"/>
    <property type="match status" value="1"/>
</dbReference>
<dbReference type="PANTHER" id="PTHR34236">
    <property type="entry name" value="DIMETHYL SULFOXIDE REDUCTASE TRANSCRIPTIONAL ACTIVATOR"/>
    <property type="match status" value="1"/>
</dbReference>
<keyword evidence="1" id="KW-0805">Transcription regulation</keyword>
<dbReference type="SUPFAM" id="SSF46785">
    <property type="entry name" value="Winged helix' DNA-binding domain"/>
    <property type="match status" value="1"/>
</dbReference>
<sequence length="447" mass="49348">MTGEAPPLPQETEEIVSVCESGEPYTSREIADELECARTTAYKKLQRLVEAKILNTKKVGARGRVWWLPLAVEPSGLNAGWETAEQQREHGDLVASEQQFRAVFEAAFDAILIVDDDAKYVDVNPAACALFGLPRDDLLGHTIADFAADGYDVETAWQDFQAAGLDRGLFPLVRADGEHRLVEFAATPNILPGRHLSVLRDVTERQDTKAQLEHERERHQQYQKTLAADTVIQLEIQVDDEVCNRFAAALDCTCEFEGLVATSDGQLLHYMTVSGAPPTAIRAMAAESAHIQQYRVVFATEEATLLEVALEQSPIKTLVEAGANGRSMQSSGEGTTVVAELGADGDLQQLITAFTAVYPDAAIVAKRTVNRPIVTTRQYRESLATTLTERQIEVFRAAYLAGYFEWPRHSQAEALASSMGIAVSTWLRHLRLAEGKVARWFFEELEA</sequence>
<reference evidence="4 5" key="1">
    <citation type="submission" date="2021-06" db="EMBL/GenBank/DDBJ databases">
        <title>Halomicroarcula sp. a new haloarchaeum isolated from saline soil.</title>
        <authorList>
            <person name="Duran-Viseras A."/>
            <person name="Sanchez-Porro C."/>
            <person name="Ventosa A."/>
        </authorList>
    </citation>
    <scope>NUCLEOTIDE SEQUENCE [LARGE SCALE GENOMIC DNA]</scope>
    <source>
        <strain evidence="4 5">F27</strain>
    </source>
</reference>
<dbReference type="EMBL" id="RKLT01000048">
    <property type="protein sequence ID" value="MBX0298267.1"/>
    <property type="molecule type" value="Genomic_DNA"/>
</dbReference>
<keyword evidence="2" id="KW-0804">Transcription</keyword>
<dbReference type="Gene3D" id="3.30.450.20">
    <property type="entry name" value="PAS domain"/>
    <property type="match status" value="1"/>
</dbReference>
<dbReference type="Pfam" id="PF04967">
    <property type="entry name" value="HTH_10"/>
    <property type="match status" value="1"/>
</dbReference>
<dbReference type="RefSeq" id="WP_220582843.1">
    <property type="nucleotide sequence ID" value="NZ_RKLT01000048.1"/>
</dbReference>
<dbReference type="Gene3D" id="1.10.10.10">
    <property type="entry name" value="Winged helix-like DNA-binding domain superfamily/Winged helix DNA-binding domain"/>
    <property type="match status" value="1"/>
</dbReference>
<evidence type="ECO:0000313" key="5">
    <source>
        <dbReference type="Proteomes" id="UP001430455"/>
    </source>
</evidence>
<accession>A0AAW4PKN0</accession>
<organism evidence="4 5">
    <name type="scientific">Haloarcula nitratireducens</name>
    <dbReference type="NCBI Taxonomy" id="2487749"/>
    <lineage>
        <taxon>Archaea</taxon>
        <taxon>Methanobacteriati</taxon>
        <taxon>Methanobacteriota</taxon>
        <taxon>Stenosarchaea group</taxon>
        <taxon>Halobacteria</taxon>
        <taxon>Halobacteriales</taxon>
        <taxon>Haloarculaceae</taxon>
        <taxon>Haloarcula</taxon>
    </lineage>
</organism>
<evidence type="ECO:0000313" key="4">
    <source>
        <dbReference type="EMBL" id="MBX0298267.1"/>
    </source>
</evidence>
<name>A0AAW4PKN0_9EURY</name>
<evidence type="ECO:0000256" key="2">
    <source>
        <dbReference type="ARBA" id="ARBA00023163"/>
    </source>
</evidence>
<protein>
    <submittedName>
        <fullName evidence="4">Helix-turn-helix domain-containing protein</fullName>
    </submittedName>
</protein>
<dbReference type="AlphaFoldDB" id="A0AAW4PKN0"/>
<comment type="caution">
    <text evidence="4">The sequence shown here is derived from an EMBL/GenBank/DDBJ whole genome shotgun (WGS) entry which is preliminary data.</text>
</comment>
<dbReference type="InterPro" id="IPR031803">
    <property type="entry name" value="BAT_GAF/HTH-assoc"/>
</dbReference>
<dbReference type="Pfam" id="PF08448">
    <property type="entry name" value="PAS_4"/>
    <property type="match status" value="1"/>
</dbReference>
<dbReference type="InterPro" id="IPR035965">
    <property type="entry name" value="PAS-like_dom_sf"/>
</dbReference>
<evidence type="ECO:0000259" key="3">
    <source>
        <dbReference type="PROSITE" id="PS50112"/>
    </source>
</evidence>
<dbReference type="InterPro" id="IPR036390">
    <property type="entry name" value="WH_DNA-bd_sf"/>
</dbReference>
<keyword evidence="5" id="KW-1185">Reference proteome</keyword>
<dbReference type="Proteomes" id="UP001430455">
    <property type="component" value="Unassembled WGS sequence"/>
</dbReference>
<dbReference type="InterPro" id="IPR036388">
    <property type="entry name" value="WH-like_DNA-bd_sf"/>
</dbReference>
<gene>
    <name evidence="4" type="ORF">EGH23_25750</name>
</gene>
<dbReference type="SUPFAM" id="SSF55785">
    <property type="entry name" value="PYP-like sensor domain (PAS domain)"/>
    <property type="match status" value="1"/>
</dbReference>
<dbReference type="InterPro" id="IPR013656">
    <property type="entry name" value="PAS_4"/>
</dbReference>
<dbReference type="InterPro" id="IPR000014">
    <property type="entry name" value="PAS"/>
</dbReference>
<feature type="domain" description="PAS" evidence="3">
    <location>
        <begin position="96"/>
        <end position="146"/>
    </location>
</feature>
<dbReference type="CDD" id="cd00130">
    <property type="entry name" value="PAS"/>
    <property type="match status" value="1"/>
</dbReference>
<dbReference type="NCBIfam" id="TIGR00229">
    <property type="entry name" value="sensory_box"/>
    <property type="match status" value="1"/>
</dbReference>